<feature type="compositionally biased region" description="Basic and acidic residues" evidence="1">
    <location>
        <begin position="289"/>
        <end position="304"/>
    </location>
</feature>
<dbReference type="EMBL" id="JBANRG010000087">
    <property type="protein sequence ID" value="KAK7437227.1"/>
    <property type="molecule type" value="Genomic_DNA"/>
</dbReference>
<protein>
    <submittedName>
        <fullName evidence="3">Uncharacterized protein</fullName>
    </submittedName>
</protein>
<feature type="compositionally biased region" description="Low complexity" evidence="1">
    <location>
        <begin position="152"/>
        <end position="172"/>
    </location>
</feature>
<feature type="compositionally biased region" description="Polar residues" evidence="1">
    <location>
        <begin position="277"/>
        <end position="287"/>
    </location>
</feature>
<feature type="compositionally biased region" description="Polar residues" evidence="1">
    <location>
        <begin position="113"/>
        <end position="151"/>
    </location>
</feature>
<evidence type="ECO:0000313" key="4">
    <source>
        <dbReference type="Proteomes" id="UP001498398"/>
    </source>
</evidence>
<accession>A0ABR1IQG8</accession>
<comment type="caution">
    <text evidence="3">The sequence shown here is derived from an EMBL/GenBank/DDBJ whole genome shotgun (WGS) entry which is preliminary data.</text>
</comment>
<sequence>MSNFQFVQLDPSTPIPGQPVTAKWKGTSTLPPSLQFEILQGSLTVASPVDFSPAQVDQENQEFVFTAPASAGTFDLVIFENDDHEPITFSTTLVVSAAPSSSTQVSSIPHASPTVSFSHSGLSHPSGSILSEQPRSDTTSPRVSETLHTADTTPSNSSISGSTTSTTGSDSTSSKKENEVIILGSVLGVVIFLVILGLVLFWIRRTRRRKQNHPRPAYPGPETTTNPDQRSAEPERESPAMQGTLSPLTVIRITDNAKTIERKKRAIVPHRRESTIGMQVQDAQQSDPLAHDREDIRFEEESIDRPPSYTSR</sequence>
<name>A0ABR1IQG8_9AGAR</name>
<evidence type="ECO:0000313" key="3">
    <source>
        <dbReference type="EMBL" id="KAK7437227.1"/>
    </source>
</evidence>
<keyword evidence="2" id="KW-0472">Membrane</keyword>
<feature type="region of interest" description="Disordered" evidence="1">
    <location>
        <begin position="209"/>
        <end position="242"/>
    </location>
</feature>
<reference evidence="3 4" key="1">
    <citation type="submission" date="2024-01" db="EMBL/GenBank/DDBJ databases">
        <title>A draft genome for the cacao thread blight pathogen Marasmiellus scandens.</title>
        <authorList>
            <person name="Baruah I.K."/>
            <person name="Leung J."/>
            <person name="Bukari Y."/>
            <person name="Amoako-Attah I."/>
            <person name="Meinhardt L.W."/>
            <person name="Bailey B.A."/>
            <person name="Cohen S.P."/>
        </authorList>
    </citation>
    <scope>NUCLEOTIDE SEQUENCE [LARGE SCALE GENOMIC DNA]</scope>
    <source>
        <strain evidence="3 4">GH-19</strain>
    </source>
</reference>
<organism evidence="3 4">
    <name type="scientific">Marasmiellus scandens</name>
    <dbReference type="NCBI Taxonomy" id="2682957"/>
    <lineage>
        <taxon>Eukaryota</taxon>
        <taxon>Fungi</taxon>
        <taxon>Dikarya</taxon>
        <taxon>Basidiomycota</taxon>
        <taxon>Agaricomycotina</taxon>
        <taxon>Agaricomycetes</taxon>
        <taxon>Agaricomycetidae</taxon>
        <taxon>Agaricales</taxon>
        <taxon>Marasmiineae</taxon>
        <taxon>Omphalotaceae</taxon>
        <taxon>Marasmiellus</taxon>
    </lineage>
</organism>
<feature type="region of interest" description="Disordered" evidence="1">
    <location>
        <begin position="104"/>
        <end position="175"/>
    </location>
</feature>
<feature type="region of interest" description="Disordered" evidence="1">
    <location>
        <begin position="277"/>
        <end position="312"/>
    </location>
</feature>
<gene>
    <name evidence="3" type="ORF">VKT23_018669</name>
</gene>
<keyword evidence="2" id="KW-1133">Transmembrane helix</keyword>
<keyword evidence="4" id="KW-1185">Reference proteome</keyword>
<keyword evidence="2" id="KW-0812">Transmembrane</keyword>
<dbReference type="Proteomes" id="UP001498398">
    <property type="component" value="Unassembled WGS sequence"/>
</dbReference>
<evidence type="ECO:0000256" key="2">
    <source>
        <dbReference type="SAM" id="Phobius"/>
    </source>
</evidence>
<proteinExistence type="predicted"/>
<evidence type="ECO:0000256" key="1">
    <source>
        <dbReference type="SAM" id="MobiDB-lite"/>
    </source>
</evidence>
<feature type="transmembrane region" description="Helical" evidence="2">
    <location>
        <begin position="180"/>
        <end position="203"/>
    </location>
</feature>
<dbReference type="CDD" id="cd12087">
    <property type="entry name" value="TM_EGFR-like"/>
    <property type="match status" value="1"/>
</dbReference>